<reference evidence="1" key="1">
    <citation type="submission" date="2020-05" db="EMBL/GenBank/DDBJ databases">
        <authorList>
            <person name="Chiriac C."/>
            <person name="Salcher M."/>
            <person name="Ghai R."/>
            <person name="Kavagutti S V."/>
        </authorList>
    </citation>
    <scope>NUCLEOTIDE SEQUENCE</scope>
</reference>
<protein>
    <submittedName>
        <fullName evidence="1">Unannotated protein</fullName>
    </submittedName>
</protein>
<sequence>MEIDYEQFDGEWRKISLTGPARRTLVDAKLYKVSDLRRISLAELNALPGMSKSAVARIKVIMEAKRIKFRLD</sequence>
<gene>
    <name evidence="1" type="ORF">UFOPK1561_00508</name>
</gene>
<evidence type="ECO:0000313" key="1">
    <source>
        <dbReference type="EMBL" id="CAB4554335.1"/>
    </source>
</evidence>
<name>A0A6J6CSZ5_9ZZZZ</name>
<dbReference type="AlphaFoldDB" id="A0A6J6CSZ5"/>
<dbReference type="SUPFAM" id="SSF47789">
    <property type="entry name" value="C-terminal domain of RNA polymerase alpha subunit"/>
    <property type="match status" value="1"/>
</dbReference>
<accession>A0A6J6CSZ5</accession>
<dbReference type="EMBL" id="CAEZSZ010000046">
    <property type="protein sequence ID" value="CAB4554335.1"/>
    <property type="molecule type" value="Genomic_DNA"/>
</dbReference>
<organism evidence="1">
    <name type="scientific">freshwater metagenome</name>
    <dbReference type="NCBI Taxonomy" id="449393"/>
    <lineage>
        <taxon>unclassified sequences</taxon>
        <taxon>metagenomes</taxon>
        <taxon>ecological metagenomes</taxon>
    </lineage>
</organism>
<proteinExistence type="predicted"/>